<dbReference type="GO" id="GO:0005737">
    <property type="term" value="C:cytoplasm"/>
    <property type="evidence" value="ECO:0007669"/>
    <property type="project" value="UniProtKB-SubCell"/>
</dbReference>
<dbReference type="SUPFAM" id="SSF53738">
    <property type="entry name" value="Phosphoglucomutase, first 3 domains"/>
    <property type="match status" value="3"/>
</dbReference>
<dbReference type="CDD" id="cd05799">
    <property type="entry name" value="PGM2"/>
    <property type="match status" value="1"/>
</dbReference>
<keyword evidence="9" id="KW-0413">Isomerase</keyword>
<evidence type="ECO:0000313" key="15">
    <source>
        <dbReference type="EMBL" id="KPI87989.1"/>
    </source>
</evidence>
<evidence type="ECO:0000256" key="7">
    <source>
        <dbReference type="ARBA" id="ARBA00022723"/>
    </source>
</evidence>
<evidence type="ECO:0000259" key="14">
    <source>
        <dbReference type="Pfam" id="PF02880"/>
    </source>
</evidence>
<keyword evidence="6" id="KW-0597">Phosphoprotein</keyword>
<evidence type="ECO:0000256" key="9">
    <source>
        <dbReference type="ARBA" id="ARBA00023235"/>
    </source>
</evidence>
<sequence>MSSVDALVKQWLEWDHNPVTRQEVEALAAKKDTQTLQKILGERMQFGTAGLRSTMGPGNAHMNCLTVLQTAQGLAAYLREKYSANELNRGVVIGYDGRHNSRLFAEMTATVMHQQGLKTYLYRRCSPTPFVPYGLTHFKALAGVMVTASHNPKEYNGFKVYAENGAQIVSPVDQAIAASIDAHLTPLPSSWAPFTESDHIDPYDEVFASYFKTLQESYKPVGDPTAVRFTFTAMHGVGTDFTTHALQNVLKIPAEHLSIVEDQARPNPDFPTVRFPNPEEGKTSLALSFVTAERNDASVVLANDPDADRLAVAERLPEGKGWKCFTGNELGALLGWWAVKCAQRSGKPLNKCLMLSTVVSSCVLRTMAAQEGVQYSETLTGFKFMGNVAMQREASDGLEPIFAFEEAIGFMWGRRVMDKDGVTAATVMADMACYLRKEKQRSLVEQLEAIYKKYGYHFTYNSYTTSDDPAKTGLLLEGIRTAEAGGYPTSVAGLKVTRVVDLTTQIDTAEPSGRSAHAKEPLITLYVEGGFRITIRGSGTEPKIKWYAEIVTKDPAGAAKLNSFVAKAVEQLMQPKKFGLVMRPEDIAIFSRL</sequence>
<keyword evidence="8 11" id="KW-0460">Magnesium</keyword>
<dbReference type="PANTHER" id="PTHR45745">
    <property type="entry name" value="PHOSPHOMANNOMUTASE 45A"/>
    <property type="match status" value="1"/>
</dbReference>
<dbReference type="PROSITE" id="PS00710">
    <property type="entry name" value="PGM_PMM"/>
    <property type="match status" value="1"/>
</dbReference>
<dbReference type="GO" id="GO:0000287">
    <property type="term" value="F:magnesium ion binding"/>
    <property type="evidence" value="ECO:0007669"/>
    <property type="project" value="InterPro"/>
</dbReference>
<dbReference type="InterPro" id="IPR005844">
    <property type="entry name" value="A-D-PHexomutase_a/b/a-I"/>
</dbReference>
<comment type="caution">
    <text evidence="15">The sequence shown here is derived from an EMBL/GenBank/DDBJ whole genome shotgun (WGS) entry which is preliminary data.</text>
</comment>
<evidence type="ECO:0000256" key="3">
    <source>
        <dbReference type="ARBA" id="ARBA00010231"/>
    </source>
</evidence>
<gene>
    <name evidence="15" type="ORF">ABL78_2925</name>
</gene>
<dbReference type="InterPro" id="IPR016066">
    <property type="entry name" value="A-D-PHexomutase_CS"/>
</dbReference>
<name>A0A0N0P6T5_LEPSE</name>
<keyword evidence="7 11" id="KW-0479">Metal-binding</keyword>
<keyword evidence="16" id="KW-1185">Reference proteome</keyword>
<dbReference type="InterPro" id="IPR036900">
    <property type="entry name" value="A-D-PHexomutase_C_sf"/>
</dbReference>
<comment type="cofactor">
    <cofactor evidence="1">
        <name>Mg(2+)</name>
        <dbReference type="ChEBI" id="CHEBI:18420"/>
    </cofactor>
</comment>
<dbReference type="SUPFAM" id="SSF55957">
    <property type="entry name" value="Phosphoglucomutase, C-terminal domain"/>
    <property type="match status" value="1"/>
</dbReference>
<dbReference type="PANTHER" id="PTHR45745:SF1">
    <property type="entry name" value="PHOSPHOGLUCOMUTASE 2B-RELATED"/>
    <property type="match status" value="1"/>
</dbReference>
<organism evidence="15 16">
    <name type="scientific">Leptomonas seymouri</name>
    <dbReference type="NCBI Taxonomy" id="5684"/>
    <lineage>
        <taxon>Eukaryota</taxon>
        <taxon>Discoba</taxon>
        <taxon>Euglenozoa</taxon>
        <taxon>Kinetoplastea</taxon>
        <taxon>Metakinetoplastina</taxon>
        <taxon>Trypanosomatida</taxon>
        <taxon>Trypanosomatidae</taxon>
        <taxon>Leishmaniinae</taxon>
        <taxon>Leptomonas</taxon>
    </lineage>
</organism>
<evidence type="ECO:0000256" key="5">
    <source>
        <dbReference type="ARBA" id="ARBA00022526"/>
    </source>
</evidence>
<dbReference type="AlphaFoldDB" id="A0A0N0P6T5"/>
<keyword evidence="4" id="KW-0963">Cytoplasm</keyword>
<evidence type="ECO:0000256" key="4">
    <source>
        <dbReference type="ARBA" id="ARBA00022490"/>
    </source>
</evidence>
<evidence type="ECO:0000256" key="8">
    <source>
        <dbReference type="ARBA" id="ARBA00022842"/>
    </source>
</evidence>
<feature type="domain" description="Alpha-D-phosphohexomutase alpha/beta/alpha" evidence="13">
    <location>
        <begin position="210"/>
        <end position="314"/>
    </location>
</feature>
<keyword evidence="5" id="KW-0313">Glucose metabolism</keyword>
<comment type="similarity">
    <text evidence="3 11">Belongs to the phosphohexose mutase family.</text>
</comment>
<reference evidence="15 16" key="1">
    <citation type="journal article" date="2015" name="PLoS Pathog.">
        <title>Leptomonas seymouri: Adaptations to the Dixenous Life Cycle Analyzed by Genome Sequencing, Transcriptome Profiling and Co-infection with Leishmania donovani.</title>
        <authorList>
            <person name="Kraeva N."/>
            <person name="Butenko A."/>
            <person name="Hlavacova J."/>
            <person name="Kostygov A."/>
            <person name="Myskova J."/>
            <person name="Grybchuk D."/>
            <person name="Lestinova T."/>
            <person name="Votypka J."/>
            <person name="Volf P."/>
            <person name="Opperdoes F."/>
            <person name="Flegontov P."/>
            <person name="Lukes J."/>
            <person name="Yurchenko V."/>
        </authorList>
    </citation>
    <scope>NUCLEOTIDE SEQUENCE [LARGE SCALE GENOMIC DNA]</scope>
    <source>
        <strain evidence="15 16">ATCC 30220</strain>
    </source>
</reference>
<evidence type="ECO:0000313" key="16">
    <source>
        <dbReference type="Proteomes" id="UP000038009"/>
    </source>
</evidence>
<dbReference type="EMBL" id="LJSK01000066">
    <property type="protein sequence ID" value="KPI87989.1"/>
    <property type="molecule type" value="Genomic_DNA"/>
</dbReference>
<dbReference type="InterPro" id="IPR005845">
    <property type="entry name" value="A-D-PHexomutase_a/b/a-II"/>
</dbReference>
<dbReference type="Pfam" id="PF02879">
    <property type="entry name" value="PGM_PMM_II"/>
    <property type="match status" value="1"/>
</dbReference>
<dbReference type="VEuPathDB" id="TriTrypDB:Lsey_0066_0170"/>
<keyword evidence="10" id="KW-0119">Carbohydrate metabolism</keyword>
<evidence type="ECO:0000259" key="13">
    <source>
        <dbReference type="Pfam" id="PF02879"/>
    </source>
</evidence>
<feature type="domain" description="Alpha-D-phosphohexomutase alpha/beta/alpha" evidence="14">
    <location>
        <begin position="327"/>
        <end position="454"/>
    </location>
</feature>
<protein>
    <submittedName>
        <fullName evidence="15">Phosphomannomutase-like protein</fullName>
    </submittedName>
</protein>
<dbReference type="GO" id="GO:0005634">
    <property type="term" value="C:nucleus"/>
    <property type="evidence" value="ECO:0007669"/>
    <property type="project" value="TreeGrafter"/>
</dbReference>
<dbReference type="GO" id="GO:0006006">
    <property type="term" value="P:glucose metabolic process"/>
    <property type="evidence" value="ECO:0007669"/>
    <property type="project" value="UniProtKB-KW"/>
</dbReference>
<dbReference type="Pfam" id="PF02880">
    <property type="entry name" value="PGM_PMM_III"/>
    <property type="match status" value="1"/>
</dbReference>
<evidence type="ECO:0000256" key="11">
    <source>
        <dbReference type="RuleBase" id="RU004326"/>
    </source>
</evidence>
<dbReference type="OMA" id="RYKSKEF"/>
<dbReference type="InterPro" id="IPR005846">
    <property type="entry name" value="A-D-PHexomutase_a/b/a-III"/>
</dbReference>
<accession>A0A0N0P6T5</accession>
<proteinExistence type="inferred from homology"/>
<dbReference type="Gene3D" id="3.40.120.10">
    <property type="entry name" value="Alpha-D-Glucose-1,6-Bisphosphate, subunit A, domain 3"/>
    <property type="match status" value="3"/>
</dbReference>
<dbReference type="GO" id="GO:0006166">
    <property type="term" value="P:purine ribonucleoside salvage"/>
    <property type="evidence" value="ECO:0007669"/>
    <property type="project" value="TreeGrafter"/>
</dbReference>
<dbReference type="FunFam" id="3.40.120.10:FF:000035">
    <property type="entry name" value="Pgm3p"/>
    <property type="match status" value="1"/>
</dbReference>
<dbReference type="Pfam" id="PF02878">
    <property type="entry name" value="PGM_PMM_I"/>
    <property type="match status" value="1"/>
</dbReference>
<dbReference type="OrthoDB" id="8300170at2759"/>
<feature type="domain" description="Alpha-D-phosphohexomutase alpha/beta/alpha" evidence="12">
    <location>
        <begin position="44"/>
        <end position="182"/>
    </location>
</feature>
<dbReference type="InterPro" id="IPR016055">
    <property type="entry name" value="A-D-PHexomutase_a/b/a-I/II/III"/>
</dbReference>
<evidence type="ECO:0000256" key="2">
    <source>
        <dbReference type="ARBA" id="ARBA00004496"/>
    </source>
</evidence>
<evidence type="ECO:0000259" key="12">
    <source>
        <dbReference type="Pfam" id="PF02878"/>
    </source>
</evidence>
<evidence type="ECO:0000256" key="10">
    <source>
        <dbReference type="ARBA" id="ARBA00023277"/>
    </source>
</evidence>
<dbReference type="GO" id="GO:0008973">
    <property type="term" value="F:phosphopentomutase activity"/>
    <property type="evidence" value="ECO:0007669"/>
    <property type="project" value="TreeGrafter"/>
</dbReference>
<dbReference type="Proteomes" id="UP000038009">
    <property type="component" value="Unassembled WGS sequence"/>
</dbReference>
<evidence type="ECO:0000256" key="1">
    <source>
        <dbReference type="ARBA" id="ARBA00001946"/>
    </source>
</evidence>
<evidence type="ECO:0000256" key="6">
    <source>
        <dbReference type="ARBA" id="ARBA00022553"/>
    </source>
</evidence>
<comment type="subcellular location">
    <subcellularLocation>
        <location evidence="2">Cytoplasm</location>
    </subcellularLocation>
</comment>